<dbReference type="SUPFAM" id="SSF53901">
    <property type="entry name" value="Thiolase-like"/>
    <property type="match status" value="2"/>
</dbReference>
<dbReference type="Gene3D" id="3.40.47.10">
    <property type="match status" value="1"/>
</dbReference>
<organism evidence="2 3">
    <name type="scientific">Thermocatellispora tengchongensis</name>
    <dbReference type="NCBI Taxonomy" id="1073253"/>
    <lineage>
        <taxon>Bacteria</taxon>
        <taxon>Bacillati</taxon>
        <taxon>Actinomycetota</taxon>
        <taxon>Actinomycetes</taxon>
        <taxon>Streptosporangiales</taxon>
        <taxon>Streptosporangiaceae</taxon>
        <taxon>Thermocatellispora</taxon>
    </lineage>
</organism>
<dbReference type="RefSeq" id="WP_185056136.1">
    <property type="nucleotide sequence ID" value="NZ_BAABIX010000026.1"/>
</dbReference>
<reference evidence="2 3" key="1">
    <citation type="submission" date="2020-08" db="EMBL/GenBank/DDBJ databases">
        <title>Genomic Encyclopedia of Type Strains, Phase IV (KMG-IV): sequencing the most valuable type-strain genomes for metagenomic binning, comparative biology and taxonomic classification.</title>
        <authorList>
            <person name="Goeker M."/>
        </authorList>
    </citation>
    <scope>NUCLEOTIDE SEQUENCE [LARGE SCALE GENOMIC DNA]</scope>
    <source>
        <strain evidence="2 3">DSM 45615</strain>
    </source>
</reference>
<feature type="domain" description="Thiolase C-terminal" evidence="1">
    <location>
        <begin position="66"/>
        <end position="189"/>
    </location>
</feature>
<dbReference type="InterPro" id="IPR055140">
    <property type="entry name" value="Thiolase_C_2"/>
</dbReference>
<proteinExistence type="predicted"/>
<keyword evidence="3" id="KW-1185">Reference proteome</keyword>
<dbReference type="PANTHER" id="PTHR42870">
    <property type="entry name" value="ACETYL-COA C-ACETYLTRANSFERASE"/>
    <property type="match status" value="1"/>
</dbReference>
<dbReference type="GO" id="GO:0016746">
    <property type="term" value="F:acyltransferase activity"/>
    <property type="evidence" value="ECO:0007669"/>
    <property type="project" value="InterPro"/>
</dbReference>
<dbReference type="Proteomes" id="UP000578449">
    <property type="component" value="Unassembled WGS sequence"/>
</dbReference>
<keyword evidence="2" id="KW-0808">Transferase</keyword>
<gene>
    <name evidence="2" type="ORF">HNP84_009070</name>
</gene>
<name>A0A840PQF0_9ACTN</name>
<dbReference type="InterPro" id="IPR016039">
    <property type="entry name" value="Thiolase-like"/>
</dbReference>
<evidence type="ECO:0000313" key="3">
    <source>
        <dbReference type="Proteomes" id="UP000578449"/>
    </source>
</evidence>
<dbReference type="AlphaFoldDB" id="A0A840PQF0"/>
<dbReference type="CDD" id="cd00829">
    <property type="entry name" value="SCP-x_thiolase"/>
    <property type="match status" value="1"/>
</dbReference>
<evidence type="ECO:0000259" key="1">
    <source>
        <dbReference type="Pfam" id="PF22691"/>
    </source>
</evidence>
<evidence type="ECO:0000313" key="2">
    <source>
        <dbReference type="EMBL" id="MBB5139307.1"/>
    </source>
</evidence>
<comment type="caution">
    <text evidence="2">The sequence shown here is derived from an EMBL/GenBank/DDBJ whole genome shotgun (WGS) entry which is preliminary data.</text>
</comment>
<accession>A0A840PQF0</accession>
<protein>
    <submittedName>
        <fullName evidence="2">Acetyl-CoA acetyltransferase</fullName>
    </submittedName>
</protein>
<dbReference type="PANTHER" id="PTHR42870:SF1">
    <property type="entry name" value="NON-SPECIFIC LIPID-TRANSFER PROTEIN-LIKE 2"/>
    <property type="match status" value="1"/>
</dbReference>
<dbReference type="EMBL" id="JACHGN010000028">
    <property type="protein sequence ID" value="MBB5139307.1"/>
    <property type="molecule type" value="Genomic_DNA"/>
</dbReference>
<sequence>MSLDEVLAARPLAFPITVPMCSPLTDGAAAVVVCRESVLKRYGVLHPVRVRACRVATGLERDLHDYETNLSRLCGLDAYEEAGMGPADIDVAEVHDATAFAEIQLSEMLGLFPVGDGGPAAERGDTRIGGSMPINPSGGLEAKGHPLAATGLGQIFELVDQLRGRCGPRQVEAARVGLAENGGGFHRGQEAVAVVTILEAV</sequence>
<dbReference type="Pfam" id="PF22691">
    <property type="entry name" value="Thiolase_C_1"/>
    <property type="match status" value="1"/>
</dbReference>